<evidence type="ECO:0000256" key="1">
    <source>
        <dbReference type="SAM" id="MobiDB-lite"/>
    </source>
</evidence>
<reference evidence="2" key="2">
    <citation type="journal article" date="2019" name="IMA Fungus">
        <title>Genome sequencing and comparison of five Tilletia species to identify candidate genes for the detection of regulated species infecting wheat.</title>
        <authorList>
            <person name="Nguyen H.D.T."/>
            <person name="Sultana T."/>
            <person name="Kesanakurti P."/>
            <person name="Hambleton S."/>
        </authorList>
    </citation>
    <scope>NUCLEOTIDE SEQUENCE</scope>
    <source>
        <strain evidence="2">DAOMC 236426</strain>
    </source>
</reference>
<organism evidence="2 3">
    <name type="scientific">Tilletia controversa</name>
    <name type="common">dwarf bunt fungus</name>
    <dbReference type="NCBI Taxonomy" id="13291"/>
    <lineage>
        <taxon>Eukaryota</taxon>
        <taxon>Fungi</taxon>
        <taxon>Dikarya</taxon>
        <taxon>Basidiomycota</taxon>
        <taxon>Ustilaginomycotina</taxon>
        <taxon>Exobasidiomycetes</taxon>
        <taxon>Tilletiales</taxon>
        <taxon>Tilletiaceae</taxon>
        <taxon>Tilletia</taxon>
    </lineage>
</organism>
<dbReference type="AlphaFoldDB" id="A0A8X7SWK3"/>
<feature type="compositionally biased region" description="Low complexity" evidence="1">
    <location>
        <begin position="74"/>
        <end position="100"/>
    </location>
</feature>
<feature type="compositionally biased region" description="Polar residues" evidence="1">
    <location>
        <begin position="58"/>
        <end position="73"/>
    </location>
</feature>
<feature type="compositionally biased region" description="Low complexity" evidence="1">
    <location>
        <begin position="48"/>
        <end position="57"/>
    </location>
</feature>
<dbReference type="Proteomes" id="UP000077684">
    <property type="component" value="Unassembled WGS sequence"/>
</dbReference>
<feature type="compositionally biased region" description="Acidic residues" evidence="1">
    <location>
        <begin position="138"/>
        <end position="148"/>
    </location>
</feature>
<keyword evidence="3" id="KW-1185">Reference proteome</keyword>
<feature type="compositionally biased region" description="Polar residues" evidence="1">
    <location>
        <begin position="110"/>
        <end position="136"/>
    </location>
</feature>
<comment type="caution">
    <text evidence="2">The sequence shown here is derived from an EMBL/GenBank/DDBJ whole genome shotgun (WGS) entry which is preliminary data.</text>
</comment>
<proteinExistence type="predicted"/>
<protein>
    <submittedName>
        <fullName evidence="2">Uncharacterized protein</fullName>
    </submittedName>
</protein>
<evidence type="ECO:0000313" key="3">
    <source>
        <dbReference type="Proteomes" id="UP000077684"/>
    </source>
</evidence>
<name>A0A8X7SWK3_9BASI</name>
<feature type="compositionally biased region" description="Basic and acidic residues" evidence="1">
    <location>
        <begin position="14"/>
        <end position="43"/>
    </location>
</feature>
<sequence length="156" mass="16714">MPPKSNEEYLTNLREARRGKARELTTEELRAQREQRNARDRALRQRRLQSAQPSSSATLLSQTPSGSSISNPFAPTSTVADVSSTPSTSSPSVSGFTSATVISPAWEVRGSSSRLQPTPPDTLSTPTHTSPAQNVTEPADDSSTDSGEDSQPTSDR</sequence>
<accession>A0A8X7SWK3</accession>
<feature type="non-terminal residue" evidence="2">
    <location>
        <position position="156"/>
    </location>
</feature>
<reference evidence="2" key="1">
    <citation type="submission" date="2016-04" db="EMBL/GenBank/DDBJ databases">
        <authorList>
            <person name="Nguyen H.D."/>
            <person name="Samba Siva P."/>
            <person name="Cullis J."/>
            <person name="Levesque C.A."/>
            <person name="Hambleton S."/>
        </authorList>
    </citation>
    <scope>NUCLEOTIDE SEQUENCE</scope>
    <source>
        <strain evidence="2">DAOMC 236426</strain>
    </source>
</reference>
<gene>
    <name evidence="2" type="ORF">A4X06_0g4973</name>
</gene>
<feature type="region of interest" description="Disordered" evidence="1">
    <location>
        <begin position="13"/>
        <end position="156"/>
    </location>
</feature>
<dbReference type="EMBL" id="LWDE02000570">
    <property type="protein sequence ID" value="KAE8246538.1"/>
    <property type="molecule type" value="Genomic_DNA"/>
</dbReference>
<evidence type="ECO:0000313" key="2">
    <source>
        <dbReference type="EMBL" id="KAE8246538.1"/>
    </source>
</evidence>